<dbReference type="EMBL" id="QGNW01000011">
    <property type="protein sequence ID" value="RVX18492.1"/>
    <property type="molecule type" value="Genomic_DNA"/>
</dbReference>
<evidence type="ECO:0008006" key="4">
    <source>
        <dbReference type="Google" id="ProtNLM"/>
    </source>
</evidence>
<sequence length="517" mass="59838">MRKNPTDLLKYVMGLDLFGYIHSLEQTRNKLLTRVEILKASSLLLEVEDGRNCEAPSLFFMEEGNRFVRMHDVVRDVAKTIASKDPHHRFAVKEDVRLQEWEKRDDTFFKEMKEVGVLSLFRIDLTQLPSSLHFFSNLRTLCLHRCRTFKDITILGEPKKLQILSLVDCEILVFPKEIMQLTDLRMLNLMDSTILDPRNVKSSLSRLEYLCMRISFDPWESGGVDGGRRNGWLSELKHLSCLRALQLQILRSGLPSEDVSFENLTRYDISIGYRPCQYGETKTSRRLKLYKIKGPDMVKCFSKLLKTTEVLALDRLGDTKHFVYELDCDGFLQLKYLYISRSDVMQYIMNTMEMEWVDPPHSAFPLLEELRLAFLLNLEAEPVAARSQVALPELESLHLNPMDNVRTVWDNQDPVASVAKGLVQLKVLEIFDCGVEEIVANENGLEEVPIFLFPRLTSLKLTKLDQLKRFYRDKYTLGCPLLKTLVVCNCDEVELLLQEKSLEGEVDKQPLFLIEKV</sequence>
<protein>
    <recommendedName>
        <fullName evidence="4">Disease resistance protein</fullName>
    </recommendedName>
</protein>
<dbReference type="InterPro" id="IPR032675">
    <property type="entry name" value="LRR_dom_sf"/>
</dbReference>
<evidence type="ECO:0000256" key="1">
    <source>
        <dbReference type="ARBA" id="ARBA00022821"/>
    </source>
</evidence>
<evidence type="ECO:0000313" key="2">
    <source>
        <dbReference type="EMBL" id="RVX18492.1"/>
    </source>
</evidence>
<dbReference type="PANTHER" id="PTHR33463:SF198">
    <property type="entry name" value="RPP4C3"/>
    <property type="match status" value="1"/>
</dbReference>
<gene>
    <name evidence="2" type="ORF">CK203_006787</name>
</gene>
<keyword evidence="1" id="KW-0611">Plant defense</keyword>
<evidence type="ECO:0000313" key="3">
    <source>
        <dbReference type="Proteomes" id="UP000288805"/>
    </source>
</evidence>
<proteinExistence type="predicted"/>
<organism evidence="2 3">
    <name type="scientific">Vitis vinifera</name>
    <name type="common">Grape</name>
    <dbReference type="NCBI Taxonomy" id="29760"/>
    <lineage>
        <taxon>Eukaryota</taxon>
        <taxon>Viridiplantae</taxon>
        <taxon>Streptophyta</taxon>
        <taxon>Embryophyta</taxon>
        <taxon>Tracheophyta</taxon>
        <taxon>Spermatophyta</taxon>
        <taxon>Magnoliopsida</taxon>
        <taxon>eudicotyledons</taxon>
        <taxon>Gunneridae</taxon>
        <taxon>Pentapetalae</taxon>
        <taxon>rosids</taxon>
        <taxon>Vitales</taxon>
        <taxon>Vitaceae</taxon>
        <taxon>Viteae</taxon>
        <taxon>Vitis</taxon>
    </lineage>
</organism>
<reference evidence="2 3" key="1">
    <citation type="journal article" date="2018" name="PLoS Genet.">
        <title>Population sequencing reveals clonal diversity and ancestral inbreeding in the grapevine cultivar Chardonnay.</title>
        <authorList>
            <person name="Roach M.J."/>
            <person name="Johnson D.L."/>
            <person name="Bohlmann J."/>
            <person name="van Vuuren H.J."/>
            <person name="Jones S.J."/>
            <person name="Pretorius I.S."/>
            <person name="Schmidt S.A."/>
            <person name="Borneman A.R."/>
        </authorList>
    </citation>
    <scope>NUCLEOTIDE SEQUENCE [LARGE SCALE GENOMIC DNA]</scope>
    <source>
        <strain evidence="3">cv. Chardonnay</strain>
        <tissue evidence="2">Leaf</tissue>
    </source>
</reference>
<dbReference type="PANTHER" id="PTHR33463">
    <property type="entry name" value="NB-ARC DOMAIN-CONTAINING PROTEIN-RELATED"/>
    <property type="match status" value="1"/>
</dbReference>
<name>A0A438KBA5_VITVI</name>
<accession>A0A438KBA5</accession>
<dbReference type="SUPFAM" id="SSF52058">
    <property type="entry name" value="L domain-like"/>
    <property type="match status" value="1"/>
</dbReference>
<dbReference type="InterPro" id="IPR050905">
    <property type="entry name" value="Plant_NBS-LRR"/>
</dbReference>
<dbReference type="Proteomes" id="UP000288805">
    <property type="component" value="Unassembled WGS sequence"/>
</dbReference>
<dbReference type="Gene3D" id="3.80.10.10">
    <property type="entry name" value="Ribonuclease Inhibitor"/>
    <property type="match status" value="1"/>
</dbReference>
<dbReference type="AlphaFoldDB" id="A0A438KBA5"/>
<comment type="caution">
    <text evidence="2">The sequence shown here is derived from an EMBL/GenBank/DDBJ whole genome shotgun (WGS) entry which is preliminary data.</text>
</comment>